<dbReference type="PANTHER" id="PTHR37984">
    <property type="entry name" value="PROTEIN CBG26694"/>
    <property type="match status" value="1"/>
</dbReference>
<protein>
    <recommendedName>
        <fullName evidence="1">Gypsy retrotransposon integrase-like protein 1</fullName>
    </recommendedName>
</protein>
<dbReference type="InterPro" id="IPR036397">
    <property type="entry name" value="RNaseH_sf"/>
</dbReference>
<dbReference type="InterPro" id="IPR012337">
    <property type="entry name" value="RNaseH-like_sf"/>
</dbReference>
<dbReference type="PANTHER" id="PTHR37984:SF5">
    <property type="entry name" value="PROTEIN NYNRIN-LIKE"/>
    <property type="match status" value="1"/>
</dbReference>
<gene>
    <name evidence="3" type="ORF">QQF64_011232</name>
</gene>
<dbReference type="InterPro" id="IPR050951">
    <property type="entry name" value="Retrovirus_Pol_polyprotein"/>
</dbReference>
<evidence type="ECO:0000313" key="4">
    <source>
        <dbReference type="Proteomes" id="UP001558613"/>
    </source>
</evidence>
<dbReference type="Gene3D" id="1.10.340.70">
    <property type="match status" value="1"/>
</dbReference>
<dbReference type="InterPro" id="IPR041588">
    <property type="entry name" value="Integrase_H2C2"/>
</dbReference>
<sequence length="149" mass="16558">MWLDRGAVNTGKGWRSADGCPVIPPKLMKSLLAEAHGLAHVGSTQMVRALSHWWHPYLQVSITNFLKECTVCVKNNAKPTIKPHAGTFPLRTGPGEEVVIDFTDMGTRVQGKRYLLVLVDSYTGWPEAWPTKAEDSQSVVKCLINQYIP</sequence>
<accession>A0ABR3M2U3</accession>
<evidence type="ECO:0000313" key="3">
    <source>
        <dbReference type="EMBL" id="KAL1257988.1"/>
    </source>
</evidence>
<reference evidence="3 4" key="1">
    <citation type="submission" date="2023-09" db="EMBL/GenBank/DDBJ databases">
        <authorList>
            <person name="Wang M."/>
        </authorList>
    </citation>
    <scope>NUCLEOTIDE SEQUENCE [LARGE SCALE GENOMIC DNA]</scope>
    <source>
        <strain evidence="3">GT-2023</strain>
        <tissue evidence="3">Liver</tissue>
    </source>
</reference>
<dbReference type="SUPFAM" id="SSF53098">
    <property type="entry name" value="Ribonuclease H-like"/>
    <property type="match status" value="1"/>
</dbReference>
<name>A0ABR3M2U3_9TELE</name>
<evidence type="ECO:0000256" key="1">
    <source>
        <dbReference type="ARBA" id="ARBA00039658"/>
    </source>
</evidence>
<dbReference type="Pfam" id="PF17921">
    <property type="entry name" value="Integrase_H2C2"/>
    <property type="match status" value="1"/>
</dbReference>
<dbReference type="PROSITE" id="PS50994">
    <property type="entry name" value="INTEGRASE"/>
    <property type="match status" value="1"/>
</dbReference>
<dbReference type="EMBL" id="JAYMGO010000017">
    <property type="protein sequence ID" value="KAL1257988.1"/>
    <property type="molecule type" value="Genomic_DNA"/>
</dbReference>
<feature type="domain" description="Integrase catalytic" evidence="2">
    <location>
        <begin position="90"/>
        <end position="149"/>
    </location>
</feature>
<comment type="caution">
    <text evidence="3">The sequence shown here is derived from an EMBL/GenBank/DDBJ whole genome shotgun (WGS) entry which is preliminary data.</text>
</comment>
<organism evidence="3 4">
    <name type="scientific">Cirrhinus molitorella</name>
    <name type="common">mud carp</name>
    <dbReference type="NCBI Taxonomy" id="172907"/>
    <lineage>
        <taxon>Eukaryota</taxon>
        <taxon>Metazoa</taxon>
        <taxon>Chordata</taxon>
        <taxon>Craniata</taxon>
        <taxon>Vertebrata</taxon>
        <taxon>Euteleostomi</taxon>
        <taxon>Actinopterygii</taxon>
        <taxon>Neopterygii</taxon>
        <taxon>Teleostei</taxon>
        <taxon>Ostariophysi</taxon>
        <taxon>Cypriniformes</taxon>
        <taxon>Cyprinidae</taxon>
        <taxon>Labeoninae</taxon>
        <taxon>Labeonini</taxon>
        <taxon>Cirrhinus</taxon>
    </lineage>
</organism>
<proteinExistence type="predicted"/>
<keyword evidence="4" id="KW-1185">Reference proteome</keyword>
<evidence type="ECO:0000259" key="2">
    <source>
        <dbReference type="PROSITE" id="PS50994"/>
    </source>
</evidence>
<dbReference type="Gene3D" id="3.30.420.10">
    <property type="entry name" value="Ribonuclease H-like superfamily/Ribonuclease H"/>
    <property type="match status" value="1"/>
</dbReference>
<dbReference type="InterPro" id="IPR001584">
    <property type="entry name" value="Integrase_cat-core"/>
</dbReference>
<dbReference type="Proteomes" id="UP001558613">
    <property type="component" value="Unassembled WGS sequence"/>
</dbReference>